<dbReference type="AlphaFoldDB" id="A0ABD3H3B6"/>
<keyword evidence="3" id="KW-1185">Reference proteome</keyword>
<feature type="region of interest" description="Disordered" evidence="1">
    <location>
        <begin position="1"/>
        <end position="67"/>
    </location>
</feature>
<feature type="compositionally biased region" description="Basic and acidic residues" evidence="1">
    <location>
        <begin position="208"/>
        <end position="245"/>
    </location>
</feature>
<evidence type="ECO:0000313" key="2">
    <source>
        <dbReference type="EMBL" id="KAL3684820.1"/>
    </source>
</evidence>
<feature type="compositionally biased region" description="Basic and acidic residues" evidence="1">
    <location>
        <begin position="164"/>
        <end position="175"/>
    </location>
</feature>
<protein>
    <submittedName>
        <fullName evidence="2">Uncharacterized protein</fullName>
    </submittedName>
</protein>
<sequence length="269" mass="31201">MSEEQSKVEAKRSGSMMEPDGDRGYGEGASARPVETPVQKPKRKRGATGDEGEGKRRRKPKATMEVESTYTELKRLLQEMRPYTLQVLRTPYYRNCKAARNMRKAVRQIRDFCKQVRLETVLLAKKKQGDEVTKRRRKKPEASPAGEEVPARNLDLEGPSPSHSPEHHSNEEKADCLIPREPLEPSESSEVPKPRIPVSKSENSPAQRDWDLEIAPPKKEKSPRREREREFLREREKSPRREKSPKSFQKRPLIEDEELMKEEDYDESE</sequence>
<feature type="compositionally biased region" description="Basic and acidic residues" evidence="1">
    <location>
        <begin position="1"/>
        <end position="12"/>
    </location>
</feature>
<dbReference type="EMBL" id="JBJQOH010000006">
    <property type="protein sequence ID" value="KAL3684820.1"/>
    <property type="molecule type" value="Genomic_DNA"/>
</dbReference>
<gene>
    <name evidence="2" type="ORF">R1sor_002842</name>
</gene>
<evidence type="ECO:0000313" key="3">
    <source>
        <dbReference type="Proteomes" id="UP001633002"/>
    </source>
</evidence>
<reference evidence="2 3" key="1">
    <citation type="submission" date="2024-09" db="EMBL/GenBank/DDBJ databases">
        <title>Chromosome-scale assembly of Riccia sorocarpa.</title>
        <authorList>
            <person name="Paukszto L."/>
        </authorList>
    </citation>
    <scope>NUCLEOTIDE SEQUENCE [LARGE SCALE GENOMIC DNA]</scope>
    <source>
        <strain evidence="2">LP-2024</strain>
        <tissue evidence="2">Aerial parts of the thallus</tissue>
    </source>
</reference>
<accession>A0ABD3H3B6</accession>
<feature type="region of interest" description="Disordered" evidence="1">
    <location>
        <begin position="127"/>
        <end position="269"/>
    </location>
</feature>
<dbReference type="Proteomes" id="UP001633002">
    <property type="component" value="Unassembled WGS sequence"/>
</dbReference>
<proteinExistence type="predicted"/>
<organism evidence="2 3">
    <name type="scientific">Riccia sorocarpa</name>
    <dbReference type="NCBI Taxonomy" id="122646"/>
    <lineage>
        <taxon>Eukaryota</taxon>
        <taxon>Viridiplantae</taxon>
        <taxon>Streptophyta</taxon>
        <taxon>Embryophyta</taxon>
        <taxon>Marchantiophyta</taxon>
        <taxon>Marchantiopsida</taxon>
        <taxon>Marchantiidae</taxon>
        <taxon>Marchantiales</taxon>
        <taxon>Ricciaceae</taxon>
        <taxon>Riccia</taxon>
    </lineage>
</organism>
<feature type="compositionally biased region" description="Acidic residues" evidence="1">
    <location>
        <begin position="255"/>
        <end position="269"/>
    </location>
</feature>
<evidence type="ECO:0000256" key="1">
    <source>
        <dbReference type="SAM" id="MobiDB-lite"/>
    </source>
</evidence>
<name>A0ABD3H3B6_9MARC</name>
<dbReference type="PANTHER" id="PTHR35459">
    <property type="entry name" value="T1N6.14 PROTEIN"/>
    <property type="match status" value="1"/>
</dbReference>
<dbReference type="PANTHER" id="PTHR35459:SF2">
    <property type="entry name" value="T1N6.14 PROTEIN"/>
    <property type="match status" value="1"/>
</dbReference>
<comment type="caution">
    <text evidence="2">The sequence shown here is derived from an EMBL/GenBank/DDBJ whole genome shotgun (WGS) entry which is preliminary data.</text>
</comment>